<protein>
    <submittedName>
        <fullName evidence="1">Uncharacterized protein</fullName>
    </submittedName>
</protein>
<evidence type="ECO:0000313" key="1">
    <source>
        <dbReference type="EMBL" id="KOO33221.1"/>
    </source>
</evidence>
<organism evidence="1 2">
    <name type="scientific">Chrysochromulina tobinii</name>
    <dbReference type="NCBI Taxonomy" id="1460289"/>
    <lineage>
        <taxon>Eukaryota</taxon>
        <taxon>Haptista</taxon>
        <taxon>Haptophyta</taxon>
        <taxon>Prymnesiophyceae</taxon>
        <taxon>Prymnesiales</taxon>
        <taxon>Chrysochromulinaceae</taxon>
        <taxon>Chrysochromulina</taxon>
    </lineage>
</organism>
<sequence length="157" mass="17150">MGATPDWSVIANFTRQAPCWCLANPHTHRMVARLGDASAVVEHVINKELHAVLSGSPEGSRAHSMRDAHFAWMGGVCVFLPKGASARPLLKLRTSAIEGRAIPVDLPIELKEASVTEAEWACIAEQLQAERRAHLCHQCPWYEASTPDKYTAGPGEE</sequence>
<gene>
    <name evidence="1" type="ORF">Ctob_010667</name>
</gene>
<comment type="caution">
    <text evidence="1">The sequence shown here is derived from an EMBL/GenBank/DDBJ whole genome shotgun (WGS) entry which is preliminary data.</text>
</comment>
<accession>A0A0M0K2X4</accession>
<keyword evidence="2" id="KW-1185">Reference proteome</keyword>
<name>A0A0M0K2X4_9EUKA</name>
<dbReference type="Proteomes" id="UP000037460">
    <property type="component" value="Unassembled WGS sequence"/>
</dbReference>
<proteinExistence type="predicted"/>
<reference evidence="2" key="1">
    <citation type="journal article" date="2015" name="PLoS Genet.">
        <title>Genome Sequence and Transcriptome Analyses of Chrysochromulina tobin: Metabolic Tools for Enhanced Algal Fitness in the Prominent Order Prymnesiales (Haptophyceae).</title>
        <authorList>
            <person name="Hovde B.T."/>
            <person name="Deodato C.R."/>
            <person name="Hunsperger H.M."/>
            <person name="Ryken S.A."/>
            <person name="Yost W."/>
            <person name="Jha R.K."/>
            <person name="Patterson J."/>
            <person name="Monnat R.J. Jr."/>
            <person name="Barlow S.B."/>
            <person name="Starkenburg S.R."/>
            <person name="Cattolico R.A."/>
        </authorList>
    </citation>
    <scope>NUCLEOTIDE SEQUENCE</scope>
    <source>
        <strain evidence="2">CCMP291</strain>
    </source>
</reference>
<dbReference type="EMBL" id="JWZX01001571">
    <property type="protein sequence ID" value="KOO33221.1"/>
    <property type="molecule type" value="Genomic_DNA"/>
</dbReference>
<dbReference type="AlphaFoldDB" id="A0A0M0K2X4"/>
<evidence type="ECO:0000313" key="2">
    <source>
        <dbReference type="Proteomes" id="UP000037460"/>
    </source>
</evidence>